<protein>
    <submittedName>
        <fullName evidence="1">Uncharacterized protein</fullName>
    </submittedName>
</protein>
<organism evidence="1 2">
    <name type="scientific">Proteus vulgaris</name>
    <dbReference type="NCBI Taxonomy" id="585"/>
    <lineage>
        <taxon>Bacteria</taxon>
        <taxon>Pseudomonadati</taxon>
        <taxon>Pseudomonadota</taxon>
        <taxon>Gammaproteobacteria</taxon>
        <taxon>Enterobacterales</taxon>
        <taxon>Morganellaceae</taxon>
        <taxon>Proteus</taxon>
    </lineage>
</organism>
<dbReference type="EMBL" id="UGTW01000001">
    <property type="protein sequence ID" value="SUC14396.1"/>
    <property type="molecule type" value="Genomic_DNA"/>
</dbReference>
<dbReference type="RefSeq" id="WP_115370281.1">
    <property type="nucleotide sequence ID" value="NZ_UGTW01000001.1"/>
</dbReference>
<dbReference type="Proteomes" id="UP000254331">
    <property type="component" value="Unassembled WGS sequence"/>
</dbReference>
<accession>A0A379F475</accession>
<sequence length="182" mass="20251">MKAIKVILTALATGVAAVPSIDCLASDSHKHSIVSNYNGDEIRNEKIVSDLNEKIECVNNLTSMASDLYFSLLSMNTDEARKIIAESGANNYENSEMFIRALEIFAKNTAEENTSNVAIYSDIVKYWKSIAKARYEISRLNNFVKQLTIIPKTYESDIDFSALKELSQYATGKVISGKYDLA</sequence>
<reference evidence="1 2" key="1">
    <citation type="submission" date="2018-06" db="EMBL/GenBank/DDBJ databases">
        <authorList>
            <consortium name="Pathogen Informatics"/>
            <person name="Doyle S."/>
        </authorList>
    </citation>
    <scope>NUCLEOTIDE SEQUENCE [LARGE SCALE GENOMIC DNA]</scope>
    <source>
        <strain evidence="1 2">NCTC10376</strain>
    </source>
</reference>
<name>A0A379F475_PROVU</name>
<evidence type="ECO:0000313" key="1">
    <source>
        <dbReference type="EMBL" id="SUC14396.1"/>
    </source>
</evidence>
<proteinExistence type="predicted"/>
<gene>
    <name evidence="1" type="ORF">NCTC10376_00200</name>
</gene>
<dbReference type="AlphaFoldDB" id="A0A379F475"/>
<evidence type="ECO:0000313" key="2">
    <source>
        <dbReference type="Proteomes" id="UP000254331"/>
    </source>
</evidence>